<evidence type="ECO:0000256" key="1">
    <source>
        <dbReference type="SAM" id="MobiDB-lite"/>
    </source>
</evidence>
<dbReference type="PANTHER" id="PTHR14445:SF36">
    <property type="entry name" value="FI03272P-RELATED"/>
    <property type="match status" value="1"/>
</dbReference>
<evidence type="ECO:0000313" key="2">
    <source>
        <dbReference type="EMBL" id="CAD7660460.1"/>
    </source>
</evidence>
<gene>
    <name evidence="2" type="ORF">ONB1V03_LOCUS17028</name>
</gene>
<feature type="compositionally biased region" description="Low complexity" evidence="1">
    <location>
        <begin position="21"/>
        <end position="34"/>
    </location>
</feature>
<feature type="non-terminal residue" evidence="2">
    <location>
        <position position="60"/>
    </location>
</feature>
<feature type="region of interest" description="Disordered" evidence="1">
    <location>
        <begin position="14"/>
        <end position="35"/>
    </location>
</feature>
<dbReference type="GO" id="GO:0005829">
    <property type="term" value="C:cytosol"/>
    <property type="evidence" value="ECO:0007669"/>
    <property type="project" value="TreeGrafter"/>
</dbReference>
<dbReference type="OrthoDB" id="18134at2759"/>
<dbReference type="InterPro" id="IPR051640">
    <property type="entry name" value="GRB10-interact_GYF"/>
</dbReference>
<proteinExistence type="predicted"/>
<sequence length="60" mass="6548">MATDMKFGPEWLKALSGGGPNAPATSPPTSGAPPKYKLSEYRYGREEMLALFNHNLKPPE</sequence>
<keyword evidence="3" id="KW-1185">Reference proteome</keyword>
<dbReference type="EMBL" id="CAJPVJ010020290">
    <property type="protein sequence ID" value="CAG2177598.1"/>
    <property type="molecule type" value="Genomic_DNA"/>
</dbReference>
<evidence type="ECO:0000313" key="3">
    <source>
        <dbReference type="Proteomes" id="UP000728032"/>
    </source>
</evidence>
<dbReference type="EMBL" id="OC935115">
    <property type="protein sequence ID" value="CAD7660460.1"/>
    <property type="molecule type" value="Genomic_DNA"/>
</dbReference>
<dbReference type="PANTHER" id="PTHR14445">
    <property type="entry name" value="GRB10 INTERACTING GYF PROTEIN"/>
    <property type="match status" value="1"/>
</dbReference>
<dbReference type="Proteomes" id="UP000728032">
    <property type="component" value="Unassembled WGS sequence"/>
</dbReference>
<accession>A0A7R9MII1</accession>
<dbReference type="AlphaFoldDB" id="A0A7R9MII1"/>
<protein>
    <submittedName>
        <fullName evidence="2">Uncharacterized protein</fullName>
    </submittedName>
</protein>
<organism evidence="2">
    <name type="scientific">Oppiella nova</name>
    <dbReference type="NCBI Taxonomy" id="334625"/>
    <lineage>
        <taxon>Eukaryota</taxon>
        <taxon>Metazoa</taxon>
        <taxon>Ecdysozoa</taxon>
        <taxon>Arthropoda</taxon>
        <taxon>Chelicerata</taxon>
        <taxon>Arachnida</taxon>
        <taxon>Acari</taxon>
        <taxon>Acariformes</taxon>
        <taxon>Sarcoptiformes</taxon>
        <taxon>Oribatida</taxon>
        <taxon>Brachypylina</taxon>
        <taxon>Oppioidea</taxon>
        <taxon>Oppiidae</taxon>
        <taxon>Oppiella</taxon>
    </lineage>
</organism>
<reference evidence="2" key="1">
    <citation type="submission" date="2020-11" db="EMBL/GenBank/DDBJ databases">
        <authorList>
            <person name="Tran Van P."/>
        </authorList>
    </citation>
    <scope>NUCLEOTIDE SEQUENCE</scope>
</reference>
<name>A0A7R9MII1_9ACAR</name>